<organism evidence="1 2">
    <name type="scientific">Paracoccus broussonetiae</name>
    <dbReference type="NCBI Taxonomy" id="3075834"/>
    <lineage>
        <taxon>Bacteria</taxon>
        <taxon>Pseudomonadati</taxon>
        <taxon>Pseudomonadota</taxon>
        <taxon>Alphaproteobacteria</taxon>
        <taxon>Rhodobacterales</taxon>
        <taxon>Paracoccaceae</taxon>
        <taxon>Paracoccus</taxon>
    </lineage>
</organism>
<gene>
    <name evidence="1" type="ORF">RM190_17005</name>
</gene>
<protein>
    <submittedName>
        <fullName evidence="1">Uncharacterized protein</fullName>
    </submittedName>
</protein>
<keyword evidence="2" id="KW-1185">Reference proteome</keyword>
<reference evidence="2" key="1">
    <citation type="submission" date="2023-07" db="EMBL/GenBank/DDBJ databases">
        <title>Characterization of two Paracoccaceae strains isolated from Phycosphere and proposal of Xinfangfangia lacusdiani sp. nov.</title>
        <authorList>
            <person name="Deng Y."/>
            <person name="Zhang Y.Q."/>
        </authorList>
    </citation>
    <scope>NUCLEOTIDE SEQUENCE [LARGE SCALE GENOMIC DNA]</scope>
    <source>
        <strain evidence="2">CPCC 101403</strain>
    </source>
</reference>
<evidence type="ECO:0000313" key="2">
    <source>
        <dbReference type="Proteomes" id="UP001251085"/>
    </source>
</evidence>
<name>A0ABU3EJK2_9RHOB</name>
<dbReference type="EMBL" id="JAVRQI010000013">
    <property type="protein sequence ID" value="MDT1063575.1"/>
    <property type="molecule type" value="Genomic_DNA"/>
</dbReference>
<proteinExistence type="predicted"/>
<evidence type="ECO:0000313" key="1">
    <source>
        <dbReference type="EMBL" id="MDT1063575.1"/>
    </source>
</evidence>
<accession>A0ABU3EJK2</accession>
<dbReference type="Proteomes" id="UP001251085">
    <property type="component" value="Unassembled WGS sequence"/>
</dbReference>
<comment type="caution">
    <text evidence="1">The sequence shown here is derived from an EMBL/GenBank/DDBJ whole genome shotgun (WGS) entry which is preliminary data.</text>
</comment>
<sequence>MILTPAEAETAVWSDDRLTYRTRRPPEEVMADWETHGYAASDFQRVEIAPWVERRDDQPWTGRKRRIHRQ</sequence>
<dbReference type="RefSeq" id="WP_311760662.1">
    <property type="nucleotide sequence ID" value="NZ_JAVRQI010000013.1"/>
</dbReference>